<feature type="chain" id="PRO_5046290657" description="Lipoprotein" evidence="1">
    <location>
        <begin position="22"/>
        <end position="210"/>
    </location>
</feature>
<dbReference type="RefSeq" id="WP_395816452.1">
    <property type="nucleotide sequence ID" value="NZ_CP043494.1"/>
</dbReference>
<dbReference type="EMBL" id="CP043494">
    <property type="protein sequence ID" value="WNG44171.1"/>
    <property type="molecule type" value="Genomic_DNA"/>
</dbReference>
<reference evidence="2 3" key="1">
    <citation type="submission" date="2019-08" db="EMBL/GenBank/DDBJ databases">
        <title>Archangium and Cystobacter genomes.</title>
        <authorList>
            <person name="Chen I.-C.K."/>
            <person name="Wielgoss S."/>
        </authorList>
    </citation>
    <scope>NUCLEOTIDE SEQUENCE [LARGE SCALE GENOMIC DNA]</scope>
    <source>
        <strain evidence="2 3">Cbm 6</strain>
    </source>
</reference>
<gene>
    <name evidence="2" type="ORF">F0U60_08685</name>
</gene>
<feature type="signal peptide" evidence="1">
    <location>
        <begin position="1"/>
        <end position="21"/>
    </location>
</feature>
<evidence type="ECO:0008006" key="4">
    <source>
        <dbReference type="Google" id="ProtNLM"/>
    </source>
</evidence>
<protein>
    <recommendedName>
        <fullName evidence="4">Lipoprotein</fullName>
    </recommendedName>
</protein>
<evidence type="ECO:0000313" key="2">
    <source>
        <dbReference type="EMBL" id="WNG44171.1"/>
    </source>
</evidence>
<keyword evidence="3" id="KW-1185">Reference proteome</keyword>
<keyword evidence="1" id="KW-0732">Signal</keyword>
<sequence length="210" mass="22347">MRIFGTIAVGMATLLGSAAHAELPVFKTAQASWQGCDYTIKVLQDVDVDLRPLYRVSVQSAVVSSDTCSLVPTAVELGTSRVEPTIAIAANAQGLVAAYSGGEYVRLGIGKWAVTHVHRLNPSTLQTMKLAELAAGWTSAPGTAGGPGTAEVDQITLYPSHVEVTGTRNGNLFGVYPSYSPYRFGEGTHFAAFYTGFFGPNQQQPILFIY</sequence>
<evidence type="ECO:0000313" key="3">
    <source>
        <dbReference type="Proteomes" id="UP001611383"/>
    </source>
</evidence>
<name>A0ABY9WN29_9BACT</name>
<evidence type="ECO:0000256" key="1">
    <source>
        <dbReference type="SAM" id="SignalP"/>
    </source>
</evidence>
<organism evidence="2 3">
    <name type="scientific">Archangium minus</name>
    <dbReference type="NCBI Taxonomy" id="83450"/>
    <lineage>
        <taxon>Bacteria</taxon>
        <taxon>Pseudomonadati</taxon>
        <taxon>Myxococcota</taxon>
        <taxon>Myxococcia</taxon>
        <taxon>Myxococcales</taxon>
        <taxon>Cystobacterineae</taxon>
        <taxon>Archangiaceae</taxon>
        <taxon>Archangium</taxon>
    </lineage>
</organism>
<accession>A0ABY9WN29</accession>
<proteinExistence type="predicted"/>
<dbReference type="Proteomes" id="UP001611383">
    <property type="component" value="Chromosome"/>
</dbReference>